<proteinExistence type="predicted"/>
<dbReference type="InterPro" id="IPR011697">
    <property type="entry name" value="Peptidase_C26"/>
</dbReference>
<gene>
    <name evidence="1" type="ORF">GPZ80_15835</name>
</gene>
<keyword evidence="2" id="KW-1185">Reference proteome</keyword>
<dbReference type="RefSeq" id="WP_187221129.1">
    <property type="nucleotide sequence ID" value="NZ_JABVED010000008.1"/>
</dbReference>
<dbReference type="EMBL" id="JABVED010000008">
    <property type="protein sequence ID" value="MBC6448647.1"/>
    <property type="molecule type" value="Genomic_DNA"/>
</dbReference>
<protein>
    <submittedName>
        <fullName evidence="1">Gamma-glutamyl-gamma-aminobutyrate hydrolase family protein</fullName>
    </submittedName>
</protein>
<comment type="caution">
    <text evidence="1">The sequence shown here is derived from an EMBL/GenBank/DDBJ whole genome shotgun (WGS) entry which is preliminary data.</text>
</comment>
<dbReference type="Pfam" id="PF07722">
    <property type="entry name" value="Peptidase_C26"/>
    <property type="match status" value="1"/>
</dbReference>
<dbReference type="CDD" id="cd01745">
    <property type="entry name" value="GATase1_2"/>
    <property type="match status" value="1"/>
</dbReference>
<reference evidence="1 2" key="1">
    <citation type="submission" date="2020-06" db="EMBL/GenBank/DDBJ databases">
        <title>Actinokineospora xiongansis sp. nov., isolated from soil of Baiyangdian.</title>
        <authorList>
            <person name="Zhang X."/>
        </authorList>
    </citation>
    <scope>NUCLEOTIDE SEQUENCE [LARGE SCALE GENOMIC DNA]</scope>
    <source>
        <strain evidence="1 2">HBU206404</strain>
    </source>
</reference>
<dbReference type="Proteomes" id="UP000734823">
    <property type="component" value="Unassembled WGS sequence"/>
</dbReference>
<accession>A0ABR7L7U9</accession>
<name>A0ABR7L7U9_9PSEU</name>
<dbReference type="SUPFAM" id="SSF52317">
    <property type="entry name" value="Class I glutamine amidotransferase-like"/>
    <property type="match status" value="1"/>
</dbReference>
<evidence type="ECO:0000313" key="1">
    <source>
        <dbReference type="EMBL" id="MBC6448647.1"/>
    </source>
</evidence>
<dbReference type="PANTHER" id="PTHR43235">
    <property type="entry name" value="GLUTAMINE AMIDOTRANSFERASE PB2B2.05-RELATED"/>
    <property type="match status" value="1"/>
</dbReference>
<sequence>MSTPVRVSRAPRIGVTTYQEDASWRGWNRRASLVPRDFLDPIADAGGLPILLPPDGDRAAAHDLVAWLDGLLLVGGPDVDPGRYGRERESGTGDAQGDRDSWEIALADAALDADLAVLGVCRGLQLLNVVCGGTLRQEIGRPGHQPEGSRFGSVEVTLDERLMPGALMGAATEVSCYHHQGVERLGAGLVATGWCADGGVESVQHSTRDFVVGVQWHPEVGGDSRLFKAFVHAAGARC</sequence>
<keyword evidence="1" id="KW-0378">Hydrolase</keyword>
<dbReference type="InterPro" id="IPR044668">
    <property type="entry name" value="PuuD-like"/>
</dbReference>
<dbReference type="GO" id="GO:0016787">
    <property type="term" value="F:hydrolase activity"/>
    <property type="evidence" value="ECO:0007669"/>
    <property type="project" value="UniProtKB-KW"/>
</dbReference>
<dbReference type="PANTHER" id="PTHR43235:SF1">
    <property type="entry name" value="GLUTAMINE AMIDOTRANSFERASE PB2B2.05-RELATED"/>
    <property type="match status" value="1"/>
</dbReference>
<organism evidence="1 2">
    <name type="scientific">Actinokineospora xionganensis</name>
    <dbReference type="NCBI Taxonomy" id="2684470"/>
    <lineage>
        <taxon>Bacteria</taxon>
        <taxon>Bacillati</taxon>
        <taxon>Actinomycetota</taxon>
        <taxon>Actinomycetes</taxon>
        <taxon>Pseudonocardiales</taxon>
        <taxon>Pseudonocardiaceae</taxon>
        <taxon>Actinokineospora</taxon>
    </lineage>
</organism>
<evidence type="ECO:0000313" key="2">
    <source>
        <dbReference type="Proteomes" id="UP000734823"/>
    </source>
</evidence>
<dbReference type="Gene3D" id="3.40.50.880">
    <property type="match status" value="1"/>
</dbReference>
<dbReference type="PROSITE" id="PS51273">
    <property type="entry name" value="GATASE_TYPE_1"/>
    <property type="match status" value="1"/>
</dbReference>
<dbReference type="InterPro" id="IPR029062">
    <property type="entry name" value="Class_I_gatase-like"/>
</dbReference>